<gene>
    <name evidence="2" type="ORF">GCM10022410_19310</name>
</gene>
<keyword evidence="1" id="KW-0732">Signal</keyword>
<organism evidence="2 3">
    <name type="scientific">Amphibacillus indicireducens</name>
    <dbReference type="NCBI Taxonomy" id="1076330"/>
    <lineage>
        <taxon>Bacteria</taxon>
        <taxon>Bacillati</taxon>
        <taxon>Bacillota</taxon>
        <taxon>Bacilli</taxon>
        <taxon>Bacillales</taxon>
        <taxon>Bacillaceae</taxon>
        <taxon>Amphibacillus</taxon>
    </lineage>
</organism>
<proteinExistence type="predicted"/>
<dbReference type="Proteomes" id="UP001501734">
    <property type="component" value="Unassembled WGS sequence"/>
</dbReference>
<keyword evidence="3" id="KW-1185">Reference proteome</keyword>
<reference evidence="3" key="1">
    <citation type="journal article" date="2019" name="Int. J. Syst. Evol. Microbiol.">
        <title>The Global Catalogue of Microorganisms (GCM) 10K type strain sequencing project: providing services to taxonomists for standard genome sequencing and annotation.</title>
        <authorList>
            <consortium name="The Broad Institute Genomics Platform"/>
            <consortium name="The Broad Institute Genome Sequencing Center for Infectious Disease"/>
            <person name="Wu L."/>
            <person name="Ma J."/>
        </authorList>
    </citation>
    <scope>NUCLEOTIDE SEQUENCE [LARGE SCALE GENOMIC DNA]</scope>
    <source>
        <strain evidence="3">JCM 17250</strain>
    </source>
</reference>
<dbReference type="RefSeq" id="WP_344912638.1">
    <property type="nucleotide sequence ID" value="NZ_BAABDL010000105.1"/>
</dbReference>
<dbReference type="EMBL" id="BAABDL010000105">
    <property type="protein sequence ID" value="GAA4074263.1"/>
    <property type="molecule type" value="Genomic_DNA"/>
</dbReference>
<name>A0ABP7VVA7_9BACI</name>
<feature type="chain" id="PRO_5045903070" evidence="1">
    <location>
        <begin position="27"/>
        <end position="92"/>
    </location>
</feature>
<comment type="caution">
    <text evidence="2">The sequence shown here is derived from an EMBL/GenBank/DDBJ whole genome shotgun (WGS) entry which is preliminary data.</text>
</comment>
<evidence type="ECO:0000256" key="1">
    <source>
        <dbReference type="SAM" id="SignalP"/>
    </source>
</evidence>
<protein>
    <submittedName>
        <fullName evidence="2">Uncharacterized protein</fullName>
    </submittedName>
</protein>
<feature type="signal peptide" evidence="1">
    <location>
        <begin position="1"/>
        <end position="26"/>
    </location>
</feature>
<evidence type="ECO:0000313" key="2">
    <source>
        <dbReference type="EMBL" id="GAA4074263.1"/>
    </source>
</evidence>
<evidence type="ECO:0000313" key="3">
    <source>
        <dbReference type="Proteomes" id="UP001501734"/>
    </source>
</evidence>
<sequence length="92" mass="10378">MRKSYVIFLLVCFFTSLTLTSNTVSATTWVGLEPEEVLERAEVIIIGTYDFTSEPQPSQFVFQGFDFNVKSVYRGDIHDQTITAGLDIFDLG</sequence>
<accession>A0ABP7VVA7</accession>